<dbReference type="OrthoDB" id="36903at10239"/>
<accession>U5PX68</accession>
<organism evidence="1 2">
    <name type="scientific">Bacillus phage Spock</name>
    <dbReference type="NCBI Taxonomy" id="1406791"/>
    <lineage>
        <taxon>Viruses</taxon>
        <taxon>Duplodnaviria</taxon>
        <taxon>Heunggongvirae</taxon>
        <taxon>Uroviricota</taxon>
        <taxon>Caudoviricetes</taxon>
        <taxon>Herelleviridae</taxon>
        <taxon>Bastillevirinae</taxon>
        <taxon>Bequatrovirus</taxon>
        <taxon>Bequatrovirus spock</taxon>
    </lineage>
</organism>
<dbReference type="RefSeq" id="YP_008770419.1">
    <property type="nucleotide sequence ID" value="NC_022763.1"/>
</dbReference>
<dbReference type="KEGG" id="vg:17959221"/>
<name>U5PX68_9CAUD</name>
<evidence type="ECO:0000313" key="1">
    <source>
        <dbReference type="EMBL" id="AGY48595.1"/>
    </source>
</evidence>
<dbReference type="Proteomes" id="UP000017657">
    <property type="component" value="Segment"/>
</dbReference>
<reference evidence="1 2" key="1">
    <citation type="journal article" date="2013" name="Genome Announc.">
        <title>Complete Genome of Bacillus thuringiensis Myophage Spock.</title>
        <authorList>
            <person name="Maroun J.W."/>
            <person name="Whitcher K.J."/>
            <person name="Chamakura K.R."/>
            <person name="Kuty Everett G.F."/>
        </authorList>
    </citation>
    <scope>NUCLEOTIDE SEQUENCE [LARGE SCALE GENOMIC DNA]</scope>
</reference>
<proteinExistence type="predicted"/>
<sequence length="148" mass="17336">MTNQTFYLIETGLDELGKPYQLCREVPEWWSTQDIDDDIQDESKTNEGCEFKEWSFRLSTVEVEEHGLWMYDDKESIFIIETGLCDAGKPYLVCEQLPTWYELSDIDNEIEDAIETNKANGFKEWSFRLANKAETEYGLSEEDGWFGL</sequence>
<gene>
    <name evidence="1" type="ORF">Spock_195</name>
</gene>
<evidence type="ECO:0000313" key="2">
    <source>
        <dbReference type="Proteomes" id="UP000017657"/>
    </source>
</evidence>
<dbReference type="GeneID" id="17959221"/>
<keyword evidence="2" id="KW-1185">Reference proteome</keyword>
<protein>
    <submittedName>
        <fullName evidence="1">Uncharacterized protein</fullName>
    </submittedName>
</protein>
<dbReference type="EMBL" id="KF669662">
    <property type="protein sequence ID" value="AGY48595.1"/>
    <property type="molecule type" value="Genomic_DNA"/>
</dbReference>